<evidence type="ECO:0000313" key="2">
    <source>
        <dbReference type="EMBL" id="MDD7914257.1"/>
    </source>
</evidence>
<feature type="chain" id="PRO_5046154927" description="FecR protein domain-containing protein" evidence="1">
    <location>
        <begin position="20"/>
        <end position="695"/>
    </location>
</feature>
<name>A0ABT5S837_9FLAO</name>
<dbReference type="Proteomes" id="UP001151478">
    <property type="component" value="Unassembled WGS sequence"/>
</dbReference>
<protein>
    <recommendedName>
        <fullName evidence="4">FecR protein domain-containing protein</fullName>
    </recommendedName>
</protein>
<dbReference type="RefSeq" id="WP_265724879.1">
    <property type="nucleotide sequence ID" value="NZ_JAOSLC020000003.1"/>
</dbReference>
<evidence type="ECO:0000256" key="1">
    <source>
        <dbReference type="SAM" id="SignalP"/>
    </source>
</evidence>
<sequence>MKKAILIFLFLTFTIYVHATFTLSGSTITQTNTDTDLSGIIGIAGVTTVQVGVGTDREYIVYDIGNLQLVINGNLTIDASKEMLLIGISSPSNVISVNGTLNVQDQEIRNGFTSYQQRTAIRTSYNIVNCCGNFSIDVTNSGTLNMQGGGIESSSSIQFQTNSTINIQDGRIELLSTPDPEYQIRQFSNNLTAINFNLVKYAMTMVGTPIKFEGYKPTHAENGISFSSSSASTQYDFRDYSGGGRGNRLDLGLWASKKGKVINSSDGTNVIIERHKSGDISSQGTWQITKEIEPRIVDEDGVPLQNTKMFIRDNDNGNRVDGNGYTFSNDFTYFNTSNASGLIPITEVLTGAVNHFNGSIATVFDRRSKNDNTDDEFDIHFYHYNKVITRSIQKLKGVGVLNFDWTMFDDTNITESDPTIVAAYTTLDNLGQLYDYAKYWKQLNQTNLEIPSINELLIDTENSLLNLGDYNLIVDATAAAVFAIDTNTKTITIKSTTLLTSTKFIGIKTTASITLNNGATLEHGYIDNTGTNKFVHLKWNLGTTNDVKIVNQDDLSVISYTSPVNSVFKGHILVPNPVPTNGIEVQVNFLSYGPNLFKELIPEEDINFVRLDIDLIDVGTEINQMKMLQISERLLVKIEAINNAMNNSVTPTLTINQTVTNTFDDGTLQNQEAILVILKRLLSKVSAAREALKKD</sequence>
<keyword evidence="3" id="KW-1185">Reference proteome</keyword>
<feature type="signal peptide" evidence="1">
    <location>
        <begin position="1"/>
        <end position="19"/>
    </location>
</feature>
<reference evidence="2" key="1">
    <citation type="submission" date="2023-02" db="EMBL/GenBank/DDBJ databases">
        <title>Polaribacter ponticola sp. nov., isolated from seawater.</title>
        <authorList>
            <person name="Baek J.H."/>
            <person name="Kim J.M."/>
            <person name="Choi D.G."/>
            <person name="Jeon C.O."/>
        </authorList>
    </citation>
    <scope>NUCLEOTIDE SEQUENCE</scope>
    <source>
        <strain evidence="2">MSW5</strain>
    </source>
</reference>
<comment type="caution">
    <text evidence="2">The sequence shown here is derived from an EMBL/GenBank/DDBJ whole genome shotgun (WGS) entry which is preliminary data.</text>
</comment>
<dbReference type="EMBL" id="JAOSLC020000003">
    <property type="protein sequence ID" value="MDD7914257.1"/>
    <property type="molecule type" value="Genomic_DNA"/>
</dbReference>
<keyword evidence="1" id="KW-0732">Signal</keyword>
<organism evidence="2 3">
    <name type="scientific">Polaribacter ponticola</name>
    <dbReference type="NCBI Taxonomy" id="2978475"/>
    <lineage>
        <taxon>Bacteria</taxon>
        <taxon>Pseudomonadati</taxon>
        <taxon>Bacteroidota</taxon>
        <taxon>Flavobacteriia</taxon>
        <taxon>Flavobacteriales</taxon>
        <taxon>Flavobacteriaceae</taxon>
    </lineage>
</organism>
<evidence type="ECO:0008006" key="4">
    <source>
        <dbReference type="Google" id="ProtNLM"/>
    </source>
</evidence>
<accession>A0ABT5S837</accession>
<gene>
    <name evidence="2" type="ORF">N5A56_007415</name>
</gene>
<proteinExistence type="predicted"/>
<evidence type="ECO:0000313" key="3">
    <source>
        <dbReference type="Proteomes" id="UP001151478"/>
    </source>
</evidence>